<evidence type="ECO:0000256" key="7">
    <source>
        <dbReference type="ARBA" id="ARBA00023002"/>
    </source>
</evidence>
<comment type="pathway">
    <text evidence="2">Cofactor metabolism; pyridoxal 5'-phosphate salvage; pyridoxal 5'-phosphate from pyridoxamine 5'-phosphate: step 1/1.</text>
</comment>
<evidence type="ECO:0000313" key="10">
    <source>
        <dbReference type="EMBL" id="OAA82602.1"/>
    </source>
</evidence>
<evidence type="ECO:0000256" key="4">
    <source>
        <dbReference type="ARBA" id="ARBA00012801"/>
    </source>
</evidence>
<reference evidence="10 11" key="1">
    <citation type="journal article" date="2016" name="Genome Biol. Evol.">
        <title>Divergent and convergent evolution of fungal pathogenicity.</title>
        <authorList>
            <person name="Shang Y."/>
            <person name="Xiao G."/>
            <person name="Zheng P."/>
            <person name="Cen K."/>
            <person name="Zhan S."/>
            <person name="Wang C."/>
        </authorList>
    </citation>
    <scope>NUCLEOTIDE SEQUENCE [LARGE SCALE GENOMIC DNA]</scope>
    <source>
        <strain evidence="10 11">RCEF 1005</strain>
    </source>
</reference>
<dbReference type="InterPro" id="IPR000659">
    <property type="entry name" value="Pyridox_Oxase"/>
</dbReference>
<dbReference type="Pfam" id="PF10590">
    <property type="entry name" value="PNP_phzG_C"/>
    <property type="match status" value="1"/>
</dbReference>
<evidence type="ECO:0000313" key="11">
    <source>
        <dbReference type="Proteomes" id="UP000076881"/>
    </source>
</evidence>
<comment type="caution">
    <text evidence="10">The sequence shown here is derived from an EMBL/GenBank/DDBJ whole genome shotgun (WGS) entry which is preliminary data.</text>
</comment>
<sequence length="223" mass="25529">MAVDDDSFRTELRNTKVLEGPFPDLDFDKFPELPHDSFKLWFREAVAAGVKEPHAMTVSTVDDQGHPDARVLILKNVDARGWQFAVKSDSPKGRQLVGNGHAALTFYWPQLARQIRLRGRAIELSKAESAADYKARPPASRISAVASNQSELLLDRDALARKFAETELEMSKDTMLGVDKWRVFTVAADTVEFWQGEASRLHQRLQYVYDKDEDKWQRHFLWP</sequence>
<proteinExistence type="predicted"/>
<evidence type="ECO:0000256" key="2">
    <source>
        <dbReference type="ARBA" id="ARBA00004738"/>
    </source>
</evidence>
<evidence type="ECO:0000256" key="5">
    <source>
        <dbReference type="ARBA" id="ARBA00022630"/>
    </source>
</evidence>
<dbReference type="Proteomes" id="UP000076881">
    <property type="component" value="Unassembled WGS sequence"/>
</dbReference>
<dbReference type="InterPro" id="IPR012349">
    <property type="entry name" value="Split_barrel_FMN-bd"/>
</dbReference>
<comment type="pathway">
    <text evidence="3">Cofactor metabolism; pyridoxal 5'-phosphate salvage; pyridoxal 5'-phosphate from pyridoxine 5'-phosphate: step 1/1.</text>
</comment>
<dbReference type="InterPro" id="IPR019576">
    <property type="entry name" value="Pyridoxamine_oxidase_dimer_C"/>
</dbReference>
<accession>A0A162KHN1</accession>
<evidence type="ECO:0000259" key="9">
    <source>
        <dbReference type="Pfam" id="PF10590"/>
    </source>
</evidence>
<dbReference type="Gene3D" id="2.30.110.10">
    <property type="entry name" value="Electron Transport, Fmn-binding Protein, Chain A"/>
    <property type="match status" value="1"/>
</dbReference>
<gene>
    <name evidence="10" type="ORF">LEL_02147</name>
</gene>
<dbReference type="OrthoDB" id="303614at2759"/>
<feature type="domain" description="Pyridoxine 5'-phosphate oxidase dimerisation C-terminal" evidence="9">
    <location>
        <begin position="181"/>
        <end position="223"/>
    </location>
</feature>
<dbReference type="NCBIfam" id="TIGR00558">
    <property type="entry name" value="pdxH"/>
    <property type="match status" value="1"/>
</dbReference>
<evidence type="ECO:0000256" key="1">
    <source>
        <dbReference type="ARBA" id="ARBA00001917"/>
    </source>
</evidence>
<keyword evidence="5" id="KW-0285">Flavoprotein</keyword>
<dbReference type="AlphaFoldDB" id="A0A162KHN1"/>
<dbReference type="NCBIfam" id="NF004231">
    <property type="entry name" value="PRK05679.1"/>
    <property type="match status" value="1"/>
</dbReference>
<keyword evidence="11" id="KW-1185">Reference proteome</keyword>
<dbReference type="GO" id="GO:0010181">
    <property type="term" value="F:FMN binding"/>
    <property type="evidence" value="ECO:0007669"/>
    <property type="project" value="InterPro"/>
</dbReference>
<evidence type="ECO:0000256" key="3">
    <source>
        <dbReference type="ARBA" id="ARBA00005037"/>
    </source>
</evidence>
<keyword evidence="6" id="KW-0288">FMN</keyword>
<dbReference type="UniPathway" id="UPA01068">
    <property type="reaction ID" value="UER00304"/>
</dbReference>
<dbReference type="Pfam" id="PF01243">
    <property type="entry name" value="PNPOx_N"/>
    <property type="match status" value="1"/>
</dbReference>
<evidence type="ECO:0000256" key="6">
    <source>
        <dbReference type="ARBA" id="ARBA00022643"/>
    </source>
</evidence>
<dbReference type="SUPFAM" id="SSF50475">
    <property type="entry name" value="FMN-binding split barrel"/>
    <property type="match status" value="1"/>
</dbReference>
<feature type="domain" description="Pyridoxamine 5'-phosphate oxidase N-terminal" evidence="8">
    <location>
        <begin position="43"/>
        <end position="167"/>
    </location>
</feature>
<comment type="cofactor">
    <cofactor evidence="1">
        <name>FMN</name>
        <dbReference type="ChEBI" id="CHEBI:58210"/>
    </cofactor>
</comment>
<dbReference type="GO" id="GO:0004733">
    <property type="term" value="F:pyridoxamine phosphate oxidase activity"/>
    <property type="evidence" value="ECO:0007669"/>
    <property type="project" value="UniProtKB-EC"/>
</dbReference>
<dbReference type="STRING" id="1081108.A0A162KHN1"/>
<dbReference type="PANTHER" id="PTHR10851">
    <property type="entry name" value="PYRIDOXINE-5-PHOSPHATE OXIDASE"/>
    <property type="match status" value="1"/>
</dbReference>
<dbReference type="PANTHER" id="PTHR10851:SF0">
    <property type="entry name" value="PYRIDOXINE-5'-PHOSPHATE OXIDASE"/>
    <property type="match status" value="1"/>
</dbReference>
<keyword evidence="7" id="KW-0560">Oxidoreductase</keyword>
<evidence type="ECO:0000259" key="8">
    <source>
        <dbReference type="Pfam" id="PF01243"/>
    </source>
</evidence>
<dbReference type="GO" id="GO:0008615">
    <property type="term" value="P:pyridoxine biosynthetic process"/>
    <property type="evidence" value="ECO:0007669"/>
    <property type="project" value="InterPro"/>
</dbReference>
<dbReference type="EC" id="1.4.3.5" evidence="4"/>
<organism evidence="10 11">
    <name type="scientific">Akanthomyces lecanii RCEF 1005</name>
    <dbReference type="NCBI Taxonomy" id="1081108"/>
    <lineage>
        <taxon>Eukaryota</taxon>
        <taxon>Fungi</taxon>
        <taxon>Dikarya</taxon>
        <taxon>Ascomycota</taxon>
        <taxon>Pezizomycotina</taxon>
        <taxon>Sordariomycetes</taxon>
        <taxon>Hypocreomycetidae</taxon>
        <taxon>Hypocreales</taxon>
        <taxon>Cordycipitaceae</taxon>
        <taxon>Akanthomyces</taxon>
        <taxon>Cordyceps confragosa</taxon>
    </lineage>
</organism>
<protein>
    <recommendedName>
        <fullName evidence="4">pyridoxal 5'-phosphate synthase</fullName>
        <ecNumber evidence="4">1.4.3.5</ecNumber>
    </recommendedName>
</protein>
<dbReference type="InterPro" id="IPR011576">
    <property type="entry name" value="Pyridox_Oxase_N"/>
</dbReference>
<dbReference type="PIRSF" id="PIRSF000190">
    <property type="entry name" value="Pyd_amn-ph_oxd"/>
    <property type="match status" value="1"/>
</dbReference>
<name>A0A162KHN1_CORDF</name>
<dbReference type="EMBL" id="AZHF01000001">
    <property type="protein sequence ID" value="OAA82602.1"/>
    <property type="molecule type" value="Genomic_DNA"/>
</dbReference>